<dbReference type="InterPro" id="IPR001054">
    <property type="entry name" value="A/G_cyclase"/>
</dbReference>
<keyword evidence="15" id="KW-1185">Reference proteome</keyword>
<protein>
    <recommendedName>
        <fullName evidence="3">adenylate cyclase</fullName>
        <ecNumber evidence="3">4.6.1.1</ecNumber>
    </recommendedName>
</protein>
<sequence>MATSTLRLLWMISAVHVNQTPAPETTISEPTVPENNVCETNASGAGAAGTNPPGTNVSAAHISENHTSEGASTHAIRRLIACASLGVATVLLFYTVYVLLAIPAGAPLFSVMLLHALLFGISAVLATCSISHAFPIARTLFLLAIMSGLAAITMLWQQDIGLQYFLILLMVACTYLFTRQESRARKLAETGCLIVFVGLEAGLLAYNHEQTGPVPLLINLIFGISCLVVLRVIRGRQQQDFQASAPRPWYAHLMPSPSGAASHATRTTREFDNVSVLFADLEGYTRLNTILSEAEVVKLLDALYRQLDTLAASFGIEKIKTNGDQYMAVSGLDRNASGLRSQPDPTLQLCYFAYAAIEVVRQLSCSYGFSLGVRVGIATGPVTGGVIGQHKPCFDVWGQTVNLAARLEQYASTDKVMVCPHTAARIGQNPRSGFKPGPPTLLRNQYPAHSLHKSSHCFV</sequence>
<comment type="subcellular location">
    <subcellularLocation>
        <location evidence="2">Membrane</location>
        <topology evidence="2">Multi-pass membrane protein</topology>
    </subcellularLocation>
</comment>
<dbReference type="InterPro" id="IPR029787">
    <property type="entry name" value="Nucleotide_cyclase"/>
</dbReference>
<dbReference type="PANTHER" id="PTHR45627">
    <property type="entry name" value="ADENYLATE CYCLASE TYPE 1"/>
    <property type="match status" value="1"/>
</dbReference>
<dbReference type="GO" id="GO:0005886">
    <property type="term" value="C:plasma membrane"/>
    <property type="evidence" value="ECO:0007669"/>
    <property type="project" value="TreeGrafter"/>
</dbReference>
<feature type="transmembrane region" description="Helical" evidence="12">
    <location>
        <begin position="108"/>
        <end position="128"/>
    </location>
</feature>
<name>A0A7S9DZL0_9ALTE</name>
<evidence type="ECO:0000256" key="2">
    <source>
        <dbReference type="ARBA" id="ARBA00004141"/>
    </source>
</evidence>
<feature type="transmembrane region" description="Helical" evidence="12">
    <location>
        <begin position="214"/>
        <end position="233"/>
    </location>
</feature>
<evidence type="ECO:0000256" key="1">
    <source>
        <dbReference type="ARBA" id="ARBA00001593"/>
    </source>
</evidence>
<keyword evidence="5" id="KW-0479">Metal-binding</keyword>
<gene>
    <name evidence="14" type="ORF">IT774_06870</name>
</gene>
<dbReference type="RefSeq" id="WP_195811913.1">
    <property type="nucleotide sequence ID" value="NZ_CP064795.1"/>
</dbReference>
<dbReference type="Pfam" id="PF00211">
    <property type="entry name" value="Guanylate_cyc"/>
    <property type="match status" value="1"/>
</dbReference>
<evidence type="ECO:0000256" key="7">
    <source>
        <dbReference type="ARBA" id="ARBA00022840"/>
    </source>
</evidence>
<evidence type="ECO:0000256" key="11">
    <source>
        <dbReference type="ARBA" id="ARBA00023239"/>
    </source>
</evidence>
<dbReference type="CDD" id="cd07302">
    <property type="entry name" value="CHD"/>
    <property type="match status" value="1"/>
</dbReference>
<keyword evidence="7" id="KW-0067">ATP-binding</keyword>
<evidence type="ECO:0000256" key="3">
    <source>
        <dbReference type="ARBA" id="ARBA00012201"/>
    </source>
</evidence>
<keyword evidence="11" id="KW-0456">Lyase</keyword>
<feature type="transmembrane region" description="Helical" evidence="12">
    <location>
        <begin position="190"/>
        <end position="208"/>
    </location>
</feature>
<evidence type="ECO:0000256" key="10">
    <source>
        <dbReference type="ARBA" id="ARBA00023136"/>
    </source>
</evidence>
<dbReference type="AlphaFoldDB" id="A0A7S9DZL0"/>
<accession>A0A7S9DZL0</accession>
<dbReference type="PROSITE" id="PS50125">
    <property type="entry name" value="GUANYLATE_CYCLASE_2"/>
    <property type="match status" value="1"/>
</dbReference>
<dbReference type="GO" id="GO:0035556">
    <property type="term" value="P:intracellular signal transduction"/>
    <property type="evidence" value="ECO:0007669"/>
    <property type="project" value="InterPro"/>
</dbReference>
<proteinExistence type="predicted"/>
<evidence type="ECO:0000256" key="6">
    <source>
        <dbReference type="ARBA" id="ARBA00022741"/>
    </source>
</evidence>
<evidence type="ECO:0000256" key="12">
    <source>
        <dbReference type="SAM" id="Phobius"/>
    </source>
</evidence>
<comment type="catalytic activity">
    <reaction evidence="1">
        <text>ATP = 3',5'-cyclic AMP + diphosphate</text>
        <dbReference type="Rhea" id="RHEA:15389"/>
        <dbReference type="ChEBI" id="CHEBI:30616"/>
        <dbReference type="ChEBI" id="CHEBI:33019"/>
        <dbReference type="ChEBI" id="CHEBI:58165"/>
        <dbReference type="EC" id="4.6.1.1"/>
    </reaction>
</comment>
<evidence type="ECO:0000313" key="15">
    <source>
        <dbReference type="Proteomes" id="UP000595095"/>
    </source>
</evidence>
<dbReference type="GO" id="GO:0005524">
    <property type="term" value="F:ATP binding"/>
    <property type="evidence" value="ECO:0007669"/>
    <property type="project" value="UniProtKB-KW"/>
</dbReference>
<keyword evidence="4 12" id="KW-0812">Transmembrane</keyword>
<evidence type="ECO:0000259" key="13">
    <source>
        <dbReference type="PROSITE" id="PS50125"/>
    </source>
</evidence>
<keyword evidence="10 12" id="KW-0472">Membrane</keyword>
<organism evidence="14 15">
    <name type="scientific">Salinimonas marina</name>
    <dbReference type="NCBI Taxonomy" id="2785918"/>
    <lineage>
        <taxon>Bacteria</taxon>
        <taxon>Pseudomonadati</taxon>
        <taxon>Pseudomonadota</taxon>
        <taxon>Gammaproteobacteria</taxon>
        <taxon>Alteromonadales</taxon>
        <taxon>Alteromonadaceae</taxon>
        <taxon>Alteromonas/Salinimonas group</taxon>
        <taxon>Salinimonas</taxon>
    </lineage>
</organism>
<evidence type="ECO:0000256" key="4">
    <source>
        <dbReference type="ARBA" id="ARBA00022692"/>
    </source>
</evidence>
<reference evidence="14 15" key="1">
    <citation type="submission" date="2020-11" db="EMBL/GenBank/DDBJ databases">
        <title>Complete genome sequence for Salinimonas sp. strain G2-b.</title>
        <authorList>
            <person name="Park S.-J."/>
        </authorList>
    </citation>
    <scope>NUCLEOTIDE SEQUENCE [LARGE SCALE GENOMIC DNA]</scope>
    <source>
        <strain evidence="14 15">G2-b</strain>
    </source>
</reference>
<dbReference type="SUPFAM" id="SSF55073">
    <property type="entry name" value="Nucleotide cyclase"/>
    <property type="match status" value="1"/>
</dbReference>
<evidence type="ECO:0000256" key="8">
    <source>
        <dbReference type="ARBA" id="ARBA00022842"/>
    </source>
</evidence>
<dbReference type="GO" id="GO:0004016">
    <property type="term" value="F:adenylate cyclase activity"/>
    <property type="evidence" value="ECO:0007669"/>
    <property type="project" value="UniProtKB-EC"/>
</dbReference>
<dbReference type="EMBL" id="CP064795">
    <property type="protein sequence ID" value="QPG06839.1"/>
    <property type="molecule type" value="Genomic_DNA"/>
</dbReference>
<evidence type="ECO:0000313" key="14">
    <source>
        <dbReference type="EMBL" id="QPG06839.1"/>
    </source>
</evidence>
<keyword evidence="9 12" id="KW-1133">Transmembrane helix</keyword>
<keyword evidence="6" id="KW-0547">Nucleotide-binding</keyword>
<feature type="transmembrane region" description="Helical" evidence="12">
    <location>
        <begin position="140"/>
        <end position="156"/>
    </location>
</feature>
<dbReference type="SMART" id="SM00044">
    <property type="entry name" value="CYCc"/>
    <property type="match status" value="1"/>
</dbReference>
<feature type="transmembrane region" description="Helical" evidence="12">
    <location>
        <begin position="79"/>
        <end position="102"/>
    </location>
</feature>
<dbReference type="Gene3D" id="3.30.70.1230">
    <property type="entry name" value="Nucleotide cyclase"/>
    <property type="match status" value="1"/>
</dbReference>
<dbReference type="GO" id="GO:0046872">
    <property type="term" value="F:metal ion binding"/>
    <property type="evidence" value="ECO:0007669"/>
    <property type="project" value="UniProtKB-KW"/>
</dbReference>
<keyword evidence="8" id="KW-0460">Magnesium</keyword>
<dbReference type="GO" id="GO:0009190">
    <property type="term" value="P:cyclic nucleotide biosynthetic process"/>
    <property type="evidence" value="ECO:0007669"/>
    <property type="project" value="InterPro"/>
</dbReference>
<dbReference type="EC" id="4.6.1.1" evidence="3"/>
<evidence type="ECO:0000256" key="5">
    <source>
        <dbReference type="ARBA" id="ARBA00022723"/>
    </source>
</evidence>
<feature type="transmembrane region" description="Helical" evidence="12">
    <location>
        <begin position="162"/>
        <end position="178"/>
    </location>
</feature>
<dbReference type="KEGG" id="smaa:IT774_06870"/>
<dbReference type="GO" id="GO:0007189">
    <property type="term" value="P:adenylate cyclase-activating G protein-coupled receptor signaling pathway"/>
    <property type="evidence" value="ECO:0007669"/>
    <property type="project" value="TreeGrafter"/>
</dbReference>
<dbReference type="PANTHER" id="PTHR45627:SF12">
    <property type="entry name" value="ADENYLATE CYCLASE TYPE 2"/>
    <property type="match status" value="1"/>
</dbReference>
<feature type="domain" description="Guanylate cyclase" evidence="13">
    <location>
        <begin position="275"/>
        <end position="408"/>
    </location>
</feature>
<dbReference type="Proteomes" id="UP000595095">
    <property type="component" value="Chromosome"/>
</dbReference>
<evidence type="ECO:0000256" key="9">
    <source>
        <dbReference type="ARBA" id="ARBA00022989"/>
    </source>
</evidence>